<evidence type="ECO:0000256" key="6">
    <source>
        <dbReference type="ARBA" id="ARBA00047407"/>
    </source>
</evidence>
<dbReference type="GO" id="GO:0070681">
    <property type="term" value="P:glutaminyl-tRNAGln biosynthesis via transamidation"/>
    <property type="evidence" value="ECO:0007669"/>
    <property type="project" value="UniProtKB-UniRule"/>
</dbReference>
<dbReference type="InterPro" id="IPR023631">
    <property type="entry name" value="Amidase_dom"/>
</dbReference>
<name>A0A1S3IZ90_LINAN</name>
<keyword evidence="10" id="KW-1185">Reference proteome</keyword>
<dbReference type="GO" id="GO:0005739">
    <property type="term" value="C:mitochondrion"/>
    <property type="evidence" value="ECO:0007669"/>
    <property type="project" value="UniProtKB-SubCell"/>
</dbReference>
<gene>
    <name evidence="11" type="primary">LOC106168690</name>
</gene>
<reference evidence="11" key="1">
    <citation type="submission" date="2025-08" db="UniProtKB">
        <authorList>
            <consortium name="RefSeq"/>
        </authorList>
    </citation>
    <scope>IDENTIFICATION</scope>
    <source>
        <tissue evidence="11">Gonads</tissue>
    </source>
</reference>
<dbReference type="InterPro" id="IPR036928">
    <property type="entry name" value="AS_sf"/>
</dbReference>
<feature type="active site" description="Charge relay system" evidence="7">
    <location>
        <position position="220"/>
    </location>
</feature>
<dbReference type="PROSITE" id="PS00571">
    <property type="entry name" value="AMIDASES"/>
    <property type="match status" value="1"/>
</dbReference>
<dbReference type="AlphaFoldDB" id="A0A1S3IZ90"/>
<dbReference type="InterPro" id="IPR004412">
    <property type="entry name" value="GatA"/>
</dbReference>
<sequence>MMLSSSLKEVINSLRNGSIQSKELCEKCIRRVQKTRELNSFITETLDIARSQASESQARQLSGSSLGILDGVPVAVKDNFSTLGVQTSCASAILKGYVPPYNATMVQRLLDQGAVMMGKTNLDEFAMGSGSLDSVYGPVRNPWKYTFQNYEANKQDDLNKQSLRFSNKGNSANHKNNIQSESIKNSDSTNGQNGSSGIPEDMDVSDTRSEECDWYVSGGSSGGSAVAVATGTAFAALGSDTGGSVRIPASYCGVVGFKPTYSLLSRYGLIPLVNSLDVPGILTKTVDDTVIMLNVLAGHDVHDSTTMTDPYKPVLAVDFPEKISLKGLHIGIPKEYHAPGLASDVLSAWDKAADLFEAHGATVSEVSLPHTRFSIVCYSILCACEVSSNMARYDGIEFGHRAQNADASTEALYAASRHEGFNDVVRGRILAGNYFLLNKNYDTYFIQAQKVRKLISEDFACVFSVGVDVLLTPTTLTGAPKYSWYKREDNRTRTEQQDVFTQPINMAGLPAVSVPASLSDEGVPIGLQFIGPMFSEQKLLTVARWFEQQVHFPRLSLDGILGDL</sequence>
<evidence type="ECO:0000256" key="7">
    <source>
        <dbReference type="HAMAP-Rule" id="MF_03150"/>
    </source>
</evidence>
<dbReference type="PANTHER" id="PTHR11895:SF7">
    <property type="entry name" value="GLUTAMYL-TRNA(GLN) AMIDOTRANSFERASE SUBUNIT A, MITOCHONDRIAL"/>
    <property type="match status" value="1"/>
</dbReference>
<dbReference type="GO" id="GO:0050567">
    <property type="term" value="F:glutaminyl-tRNA synthase (glutamine-hydrolyzing) activity"/>
    <property type="evidence" value="ECO:0007669"/>
    <property type="project" value="UniProtKB-UniRule"/>
</dbReference>
<keyword evidence="3 7" id="KW-0547">Nucleotide-binding</keyword>
<dbReference type="Pfam" id="PF01425">
    <property type="entry name" value="Amidase"/>
    <property type="match status" value="2"/>
</dbReference>
<dbReference type="EC" id="6.3.5.7" evidence="7"/>
<dbReference type="SUPFAM" id="SSF75304">
    <property type="entry name" value="Amidase signature (AS) enzymes"/>
    <property type="match status" value="2"/>
</dbReference>
<keyword evidence="5 7" id="KW-0648">Protein biosynthesis</keyword>
<evidence type="ECO:0000256" key="3">
    <source>
        <dbReference type="ARBA" id="ARBA00022741"/>
    </source>
</evidence>
<evidence type="ECO:0000259" key="9">
    <source>
        <dbReference type="Pfam" id="PF01425"/>
    </source>
</evidence>
<feature type="active site" description="Charge relay system" evidence="7">
    <location>
        <position position="77"/>
    </location>
</feature>
<accession>A0A1S3IZ90</accession>
<evidence type="ECO:0000256" key="4">
    <source>
        <dbReference type="ARBA" id="ARBA00022840"/>
    </source>
</evidence>
<evidence type="ECO:0000256" key="1">
    <source>
        <dbReference type="ARBA" id="ARBA00008069"/>
    </source>
</evidence>
<organism evidence="10 11">
    <name type="scientific">Lingula anatina</name>
    <name type="common">Brachiopod</name>
    <name type="synonym">Lingula unguis</name>
    <dbReference type="NCBI Taxonomy" id="7574"/>
    <lineage>
        <taxon>Eukaryota</taxon>
        <taxon>Metazoa</taxon>
        <taxon>Spiralia</taxon>
        <taxon>Lophotrochozoa</taxon>
        <taxon>Brachiopoda</taxon>
        <taxon>Linguliformea</taxon>
        <taxon>Lingulata</taxon>
        <taxon>Lingulida</taxon>
        <taxon>Linguloidea</taxon>
        <taxon>Lingulidae</taxon>
        <taxon>Lingula</taxon>
    </lineage>
</organism>
<dbReference type="Gene3D" id="3.90.1300.10">
    <property type="entry name" value="Amidase signature (AS) domain"/>
    <property type="match status" value="1"/>
</dbReference>
<evidence type="ECO:0000313" key="11">
    <source>
        <dbReference type="RefSeq" id="XP_013403306.1"/>
    </source>
</evidence>
<evidence type="ECO:0000256" key="5">
    <source>
        <dbReference type="ARBA" id="ARBA00022917"/>
    </source>
</evidence>
<dbReference type="GeneID" id="106168690"/>
<dbReference type="GO" id="GO:0032543">
    <property type="term" value="P:mitochondrial translation"/>
    <property type="evidence" value="ECO:0007669"/>
    <property type="project" value="UniProtKB-UniRule"/>
</dbReference>
<evidence type="ECO:0000256" key="8">
    <source>
        <dbReference type="SAM" id="MobiDB-lite"/>
    </source>
</evidence>
<feature type="region of interest" description="Disordered" evidence="8">
    <location>
        <begin position="164"/>
        <end position="204"/>
    </location>
</feature>
<dbReference type="RefSeq" id="XP_013403306.1">
    <property type="nucleotide sequence ID" value="XM_013547852.1"/>
</dbReference>
<dbReference type="FunCoup" id="A0A1S3IZ90">
    <property type="interactions" value="952"/>
</dbReference>
<comment type="catalytic activity">
    <reaction evidence="6 7">
        <text>L-glutamyl-tRNA(Gln) + L-glutamine + ATP + H2O = L-glutaminyl-tRNA(Gln) + L-glutamate + ADP + phosphate + H(+)</text>
        <dbReference type="Rhea" id="RHEA:17521"/>
        <dbReference type="Rhea" id="RHEA-COMP:9681"/>
        <dbReference type="Rhea" id="RHEA-COMP:9684"/>
        <dbReference type="ChEBI" id="CHEBI:15377"/>
        <dbReference type="ChEBI" id="CHEBI:15378"/>
        <dbReference type="ChEBI" id="CHEBI:29985"/>
        <dbReference type="ChEBI" id="CHEBI:30616"/>
        <dbReference type="ChEBI" id="CHEBI:43474"/>
        <dbReference type="ChEBI" id="CHEBI:58359"/>
        <dbReference type="ChEBI" id="CHEBI:78520"/>
        <dbReference type="ChEBI" id="CHEBI:78521"/>
        <dbReference type="ChEBI" id="CHEBI:456216"/>
        <dbReference type="EC" id="6.3.5.7"/>
    </reaction>
</comment>
<dbReference type="STRING" id="7574.A0A1S3IZ90"/>
<dbReference type="HAMAP" id="MF_00120">
    <property type="entry name" value="GatA"/>
    <property type="match status" value="1"/>
</dbReference>
<dbReference type="Proteomes" id="UP000085678">
    <property type="component" value="Unplaced"/>
</dbReference>
<keyword evidence="7" id="KW-0496">Mitochondrion</keyword>
<dbReference type="PANTHER" id="PTHR11895">
    <property type="entry name" value="TRANSAMIDASE"/>
    <property type="match status" value="1"/>
</dbReference>
<dbReference type="KEGG" id="lak:106168690"/>
<keyword evidence="2 7" id="KW-0436">Ligase</keyword>
<dbReference type="InterPro" id="IPR000120">
    <property type="entry name" value="Amidase"/>
</dbReference>
<dbReference type="InterPro" id="IPR020556">
    <property type="entry name" value="Amidase_CS"/>
</dbReference>
<dbReference type="GO" id="GO:0005524">
    <property type="term" value="F:ATP binding"/>
    <property type="evidence" value="ECO:0007669"/>
    <property type="project" value="UniProtKB-KW"/>
</dbReference>
<feature type="active site" description="Acyl-ester intermediate" evidence="7">
    <location>
        <position position="244"/>
    </location>
</feature>
<comment type="subunit">
    <text evidence="7">Subunit of the heterotrimeric GatCAB amidotransferase (AdT) complex, composed of A, B and C subunits.</text>
</comment>
<proteinExistence type="inferred from homology"/>
<keyword evidence="4 7" id="KW-0067">ATP-binding</keyword>
<dbReference type="InParanoid" id="A0A1S3IZ90"/>
<comment type="subcellular location">
    <subcellularLocation>
        <location evidence="7">Mitochondrion</location>
    </subcellularLocation>
</comment>
<dbReference type="GO" id="GO:0030956">
    <property type="term" value="C:glutamyl-tRNA(Gln) amidotransferase complex"/>
    <property type="evidence" value="ECO:0007669"/>
    <property type="project" value="UniProtKB-UniRule"/>
</dbReference>
<dbReference type="OrthoDB" id="421993at2759"/>
<protein>
    <recommendedName>
        <fullName evidence="7">Glutamyl-tRNA(Gln) amidotransferase subunit A, mitochondrial</fullName>
        <shortName evidence="7">Glu-AdT subunit A</shortName>
        <ecNumber evidence="7">6.3.5.7</ecNumber>
    </recommendedName>
</protein>
<evidence type="ECO:0000256" key="2">
    <source>
        <dbReference type="ARBA" id="ARBA00022598"/>
    </source>
</evidence>
<feature type="domain" description="Amidase" evidence="9">
    <location>
        <begin position="215"/>
        <end position="540"/>
    </location>
</feature>
<comment type="function">
    <text evidence="7">Allows the formation of correctly charged Gln-tRNA(Gln) through the transamidation of misacylated Glu-tRNA(Gln) in the mitochondria. The reaction takes place in the presence of glutamine and ATP through an activated gamma-phospho-Glu-tRNA(Gln).</text>
</comment>
<feature type="compositionally biased region" description="Polar residues" evidence="8">
    <location>
        <begin position="164"/>
        <end position="196"/>
    </location>
</feature>
<comment type="similarity">
    <text evidence="1 7">Belongs to the amidase family. GatA subfamily.</text>
</comment>
<dbReference type="OMA" id="QPASYCG"/>
<evidence type="ECO:0000313" key="10">
    <source>
        <dbReference type="Proteomes" id="UP000085678"/>
    </source>
</evidence>
<feature type="domain" description="Amidase" evidence="9">
    <location>
        <begin position="23"/>
        <end position="145"/>
    </location>
</feature>